<sequence>MSKSSSSLSRLIHDAGITRKVLTRRAMHIKKHDVFRFPDELALVNGGYSNLIFLDEVSLDNRGMIRKGGYSLRVQTIGIRSAYQLKFFRYYRDFAYSVRGNVDQYPGIKSVSVLDSALIHRDSDTIHFLRSIGVGPIFLPGYCRIFNPIEFMIGYIKKHHHRHYVESSGNDLLAFVVERFNHFEYFSMSKVYEYCGWKV</sequence>
<name>A0A225VNL5_9STRA</name>
<dbReference type="STRING" id="4795.A0A225VNL5"/>
<keyword evidence="1" id="KW-0418">Kinase</keyword>
<evidence type="ECO:0000313" key="2">
    <source>
        <dbReference type="Proteomes" id="UP000198211"/>
    </source>
</evidence>
<reference evidence="2" key="1">
    <citation type="submission" date="2017-03" db="EMBL/GenBank/DDBJ databases">
        <title>Phytopthora megakarya and P. palmivora, two closely related causual agents of cacao black pod achieved similar genome size and gene model numbers by different mechanisms.</title>
        <authorList>
            <person name="Ali S."/>
            <person name="Shao J."/>
            <person name="Larry D.J."/>
            <person name="Kronmiller B."/>
            <person name="Shen D."/>
            <person name="Strem M.D."/>
            <person name="Melnick R.L."/>
            <person name="Guiltinan M.J."/>
            <person name="Tyler B.M."/>
            <person name="Meinhardt L.W."/>
            <person name="Bailey B.A."/>
        </authorList>
    </citation>
    <scope>NUCLEOTIDE SEQUENCE [LARGE SCALE GENOMIC DNA]</scope>
    <source>
        <strain evidence="2">zdho120</strain>
    </source>
</reference>
<dbReference type="EMBL" id="NBNE01003677">
    <property type="protein sequence ID" value="OWZ07096.1"/>
    <property type="molecule type" value="Genomic_DNA"/>
</dbReference>
<dbReference type="GO" id="GO:0003676">
    <property type="term" value="F:nucleic acid binding"/>
    <property type="evidence" value="ECO:0007669"/>
    <property type="project" value="InterPro"/>
</dbReference>
<comment type="caution">
    <text evidence="1">The sequence shown here is derived from an EMBL/GenBank/DDBJ whole genome shotgun (WGS) entry which is preliminary data.</text>
</comment>
<keyword evidence="2" id="KW-1185">Reference proteome</keyword>
<dbReference type="InterPro" id="IPR036397">
    <property type="entry name" value="RNaseH_sf"/>
</dbReference>
<protein>
    <submittedName>
        <fullName evidence="1">Serine/threonine-protein kinase</fullName>
    </submittedName>
</protein>
<evidence type="ECO:0000313" key="1">
    <source>
        <dbReference type="EMBL" id="OWZ07096.1"/>
    </source>
</evidence>
<dbReference type="Gene3D" id="3.30.420.10">
    <property type="entry name" value="Ribonuclease H-like superfamily/Ribonuclease H"/>
    <property type="match status" value="1"/>
</dbReference>
<gene>
    <name evidence="1" type="ORF">PHMEG_00020559</name>
</gene>
<dbReference type="Proteomes" id="UP000198211">
    <property type="component" value="Unassembled WGS sequence"/>
</dbReference>
<proteinExistence type="predicted"/>
<keyword evidence="1" id="KW-0808">Transferase</keyword>
<accession>A0A225VNL5</accession>
<dbReference type="GO" id="GO:0016301">
    <property type="term" value="F:kinase activity"/>
    <property type="evidence" value="ECO:0007669"/>
    <property type="project" value="UniProtKB-KW"/>
</dbReference>
<dbReference type="AlphaFoldDB" id="A0A225VNL5"/>
<organism evidence="1 2">
    <name type="scientific">Phytophthora megakarya</name>
    <dbReference type="NCBI Taxonomy" id="4795"/>
    <lineage>
        <taxon>Eukaryota</taxon>
        <taxon>Sar</taxon>
        <taxon>Stramenopiles</taxon>
        <taxon>Oomycota</taxon>
        <taxon>Peronosporomycetes</taxon>
        <taxon>Peronosporales</taxon>
        <taxon>Peronosporaceae</taxon>
        <taxon>Phytophthora</taxon>
    </lineage>
</organism>